<sequence>MWDTPCFLDLPARQSKPRKTGITHVLDTGVPTATLEAVLAETGHLIDIVKIGWGTAYIDSGIKSRVALCHSHGVISCLGGTLLELCEAQGRIEELRLWANTIGIDAVEISNGMQRMSPARKSSLVAQFAEEFTVLAETGAKDGRVPVVPNQWISEMLADLDAGAAYVIAEGRESGTVGLYHADGSVRTDLLDSIAELDTGRVIFEAPRKAQQSELVGRFGADVNIGNVAISDILALETLRLGLRADTARQFDILRPR</sequence>
<dbReference type="HOGENOM" id="CLU_062679_2_0_11"/>
<evidence type="ECO:0000313" key="3">
    <source>
        <dbReference type="Proteomes" id="UP000005442"/>
    </source>
</evidence>
<gene>
    <name evidence="2" type="ordered locus">MycrhN_2934</name>
</gene>
<dbReference type="Pfam" id="PF02679">
    <property type="entry name" value="ComA"/>
    <property type="match status" value="1"/>
</dbReference>
<dbReference type="STRING" id="710685.MycrhN_2934"/>
<protein>
    <recommendedName>
        <fullName evidence="4">Phosphosulfolactate synthase</fullName>
    </recommendedName>
</protein>
<dbReference type="InterPro" id="IPR036112">
    <property type="entry name" value="ComA_synth_sf"/>
</dbReference>
<keyword evidence="3" id="KW-1185">Reference proteome</keyword>
<dbReference type="SUPFAM" id="SSF102110">
    <property type="entry name" value="(2r)-phospho-3-sulfolactate synthase ComA"/>
    <property type="match status" value="1"/>
</dbReference>
<accession>G8RJC0</accession>
<evidence type="ECO:0000256" key="1">
    <source>
        <dbReference type="ARBA" id="ARBA00010424"/>
    </source>
</evidence>
<dbReference type="RefSeq" id="WP_006247383.1">
    <property type="nucleotide sequence ID" value="NC_016604.1"/>
</dbReference>
<proteinExistence type="inferred from homology"/>
<reference evidence="2 3" key="1">
    <citation type="submission" date="2011-12" db="EMBL/GenBank/DDBJ databases">
        <title>Complete sequence of Mycobacterium rhodesiae NBB3.</title>
        <authorList>
            <consortium name="US DOE Joint Genome Institute"/>
            <person name="Lucas S."/>
            <person name="Han J."/>
            <person name="Lapidus A."/>
            <person name="Cheng J.-F."/>
            <person name="Goodwin L."/>
            <person name="Pitluck S."/>
            <person name="Peters L."/>
            <person name="Mikhailova N."/>
            <person name="Gu W."/>
            <person name="Detter J.C."/>
            <person name="Han C."/>
            <person name="Tapia R."/>
            <person name="Land M."/>
            <person name="Hauser L."/>
            <person name="Kyrpides N."/>
            <person name="Ivanova N."/>
            <person name="Pagani I."/>
            <person name="Mattes T."/>
            <person name="Holmes A."/>
            <person name="Rutledge P."/>
            <person name="Paulsen I."/>
            <person name="Coleman N."/>
            <person name="Woyke T."/>
        </authorList>
    </citation>
    <scope>NUCLEOTIDE SEQUENCE [LARGE SCALE GENOMIC DNA]</scope>
    <source>
        <strain evidence="2 3">NBB3</strain>
    </source>
</reference>
<evidence type="ECO:0000313" key="2">
    <source>
        <dbReference type="EMBL" id="AEV73490.1"/>
    </source>
</evidence>
<evidence type="ECO:0008006" key="4">
    <source>
        <dbReference type="Google" id="ProtNLM"/>
    </source>
</evidence>
<dbReference type="KEGG" id="mrh:MycrhN_2934"/>
<name>G8RJC0_MYCRN</name>
<comment type="similarity">
    <text evidence="1">Belongs to the phosphosulfolactate synthase family.</text>
</comment>
<dbReference type="OrthoDB" id="7809088at2"/>
<dbReference type="InterPro" id="IPR013785">
    <property type="entry name" value="Aldolase_TIM"/>
</dbReference>
<dbReference type="AlphaFoldDB" id="G8RJC0"/>
<dbReference type="InterPro" id="IPR003830">
    <property type="entry name" value="ComA_synth"/>
</dbReference>
<dbReference type="EMBL" id="CP003169">
    <property type="protein sequence ID" value="AEV73490.1"/>
    <property type="molecule type" value="Genomic_DNA"/>
</dbReference>
<organism evidence="2 3">
    <name type="scientific">Mycolicibacterium rhodesiae (strain NBB3)</name>
    <name type="common">Mycobacterium rhodesiae</name>
    <dbReference type="NCBI Taxonomy" id="710685"/>
    <lineage>
        <taxon>Bacteria</taxon>
        <taxon>Bacillati</taxon>
        <taxon>Actinomycetota</taxon>
        <taxon>Actinomycetes</taxon>
        <taxon>Mycobacteriales</taxon>
        <taxon>Mycobacteriaceae</taxon>
        <taxon>Mycolicibacterium</taxon>
    </lineage>
</organism>
<dbReference type="eggNOG" id="COG1809">
    <property type="taxonomic scope" value="Bacteria"/>
</dbReference>
<dbReference type="PATRIC" id="fig|710685.3.peg.2926"/>
<dbReference type="Gene3D" id="3.20.20.70">
    <property type="entry name" value="Aldolase class I"/>
    <property type="match status" value="1"/>
</dbReference>
<dbReference type="Proteomes" id="UP000005442">
    <property type="component" value="Chromosome"/>
</dbReference>